<dbReference type="EMBL" id="PHWZ01000032">
    <property type="protein sequence ID" value="TEY81690.1"/>
    <property type="molecule type" value="Genomic_DNA"/>
</dbReference>
<protein>
    <submittedName>
        <fullName evidence="1">Uncharacterized protein</fullName>
    </submittedName>
</protein>
<comment type="caution">
    <text evidence="1">The sequence shown here is derived from an EMBL/GenBank/DDBJ whole genome shotgun (WGS) entry which is preliminary data.</text>
</comment>
<reference evidence="1 2" key="1">
    <citation type="submission" date="2017-11" db="EMBL/GenBank/DDBJ databases">
        <title>Comparative genomics of Botrytis spp.</title>
        <authorList>
            <person name="Valero-Jimenez C.A."/>
            <person name="Tapia P."/>
            <person name="Veloso J."/>
            <person name="Silva-Moreno E."/>
            <person name="Staats M."/>
            <person name="Valdes J.H."/>
            <person name="Van Kan J.A.L."/>
        </authorList>
    </citation>
    <scope>NUCLEOTIDE SEQUENCE [LARGE SCALE GENOMIC DNA]</scope>
    <source>
        <strain evidence="1 2">MUCL2830</strain>
    </source>
</reference>
<keyword evidence="2" id="KW-1185">Reference proteome</keyword>
<evidence type="ECO:0000313" key="2">
    <source>
        <dbReference type="Proteomes" id="UP000297299"/>
    </source>
</evidence>
<dbReference type="AlphaFoldDB" id="A0A4Y8DDD9"/>
<sequence>MHGLSKAYVQAAAKTQASQESLKVSNATWAGNFIIGWRPLSDIRLFHSLCEITNNWNTNCASTSDDI</sequence>
<organism evidence="1 2">
    <name type="scientific">Botryotinia calthae</name>
    <dbReference type="NCBI Taxonomy" id="38488"/>
    <lineage>
        <taxon>Eukaryota</taxon>
        <taxon>Fungi</taxon>
        <taxon>Dikarya</taxon>
        <taxon>Ascomycota</taxon>
        <taxon>Pezizomycotina</taxon>
        <taxon>Leotiomycetes</taxon>
        <taxon>Helotiales</taxon>
        <taxon>Sclerotiniaceae</taxon>
        <taxon>Botryotinia</taxon>
    </lineage>
</organism>
<evidence type="ECO:0000313" key="1">
    <source>
        <dbReference type="EMBL" id="TEY81690.1"/>
    </source>
</evidence>
<gene>
    <name evidence="1" type="ORF">BOTCAL_0032g00330</name>
</gene>
<accession>A0A4Y8DDD9</accession>
<proteinExistence type="predicted"/>
<name>A0A4Y8DDD9_9HELO</name>
<dbReference type="Proteomes" id="UP000297299">
    <property type="component" value="Unassembled WGS sequence"/>
</dbReference>